<dbReference type="Gene3D" id="3.40.462.20">
    <property type="match status" value="1"/>
</dbReference>
<dbReference type="InterPro" id="IPR012951">
    <property type="entry name" value="BBE"/>
</dbReference>
<name>A0A9N9PRW7_9HELO</name>
<keyword evidence="3" id="KW-0274">FAD</keyword>
<feature type="domain" description="FAD-binding PCMH-type" evidence="5">
    <location>
        <begin position="45"/>
        <end position="219"/>
    </location>
</feature>
<gene>
    <name evidence="6" type="ORF">HYFRA_00010792</name>
</gene>
<comment type="similarity">
    <text evidence="1">Belongs to the oxygen-dependent FAD-linked oxidoreductase family.</text>
</comment>
<dbReference type="GO" id="GO:0071949">
    <property type="term" value="F:FAD binding"/>
    <property type="evidence" value="ECO:0007669"/>
    <property type="project" value="InterPro"/>
</dbReference>
<dbReference type="InterPro" id="IPR016169">
    <property type="entry name" value="FAD-bd_PCMH_sub2"/>
</dbReference>
<dbReference type="PANTHER" id="PTHR42973">
    <property type="entry name" value="BINDING OXIDOREDUCTASE, PUTATIVE (AFU_ORTHOLOGUE AFUA_1G17690)-RELATED"/>
    <property type="match status" value="1"/>
</dbReference>
<dbReference type="Gene3D" id="3.30.465.10">
    <property type="match status" value="1"/>
</dbReference>
<proteinExistence type="inferred from homology"/>
<dbReference type="AlphaFoldDB" id="A0A9N9PRW7"/>
<dbReference type="InterPro" id="IPR036318">
    <property type="entry name" value="FAD-bd_PCMH-like_sf"/>
</dbReference>
<evidence type="ECO:0000256" key="4">
    <source>
        <dbReference type="ARBA" id="ARBA00023002"/>
    </source>
</evidence>
<dbReference type="InterPro" id="IPR006094">
    <property type="entry name" value="Oxid_FAD_bind_N"/>
</dbReference>
<dbReference type="InterPro" id="IPR050416">
    <property type="entry name" value="FAD-linked_Oxidoreductase"/>
</dbReference>
<organism evidence="6 7">
    <name type="scientific">Hymenoscyphus fraxineus</name>
    <dbReference type="NCBI Taxonomy" id="746836"/>
    <lineage>
        <taxon>Eukaryota</taxon>
        <taxon>Fungi</taxon>
        <taxon>Dikarya</taxon>
        <taxon>Ascomycota</taxon>
        <taxon>Pezizomycotina</taxon>
        <taxon>Leotiomycetes</taxon>
        <taxon>Helotiales</taxon>
        <taxon>Helotiaceae</taxon>
        <taxon>Hymenoscyphus</taxon>
    </lineage>
</organism>
<evidence type="ECO:0000256" key="3">
    <source>
        <dbReference type="ARBA" id="ARBA00022827"/>
    </source>
</evidence>
<evidence type="ECO:0000256" key="1">
    <source>
        <dbReference type="ARBA" id="ARBA00005466"/>
    </source>
</evidence>
<dbReference type="Proteomes" id="UP000696280">
    <property type="component" value="Unassembled WGS sequence"/>
</dbReference>
<protein>
    <recommendedName>
        <fullName evidence="5">FAD-binding PCMH-type domain-containing protein</fullName>
    </recommendedName>
</protein>
<reference evidence="6" key="1">
    <citation type="submission" date="2021-07" db="EMBL/GenBank/DDBJ databases">
        <authorList>
            <person name="Durling M."/>
        </authorList>
    </citation>
    <scope>NUCLEOTIDE SEQUENCE</scope>
</reference>
<keyword evidence="7" id="KW-1185">Reference proteome</keyword>
<comment type="caution">
    <text evidence="6">The sequence shown here is derived from an EMBL/GenBank/DDBJ whole genome shotgun (WGS) entry which is preliminary data.</text>
</comment>
<dbReference type="PROSITE" id="PS51387">
    <property type="entry name" value="FAD_PCMH"/>
    <property type="match status" value="1"/>
</dbReference>
<keyword evidence="4" id="KW-0560">Oxidoreductase</keyword>
<dbReference type="InterPro" id="IPR016166">
    <property type="entry name" value="FAD-bd_PCMH"/>
</dbReference>
<dbReference type="Pfam" id="PF08031">
    <property type="entry name" value="BBE"/>
    <property type="match status" value="1"/>
</dbReference>
<evidence type="ECO:0000313" key="6">
    <source>
        <dbReference type="EMBL" id="CAG8957366.1"/>
    </source>
</evidence>
<evidence type="ECO:0000256" key="2">
    <source>
        <dbReference type="ARBA" id="ARBA00022630"/>
    </source>
</evidence>
<dbReference type="GO" id="GO:0016491">
    <property type="term" value="F:oxidoreductase activity"/>
    <property type="evidence" value="ECO:0007669"/>
    <property type="project" value="UniProtKB-KW"/>
</dbReference>
<dbReference type="SUPFAM" id="SSF56176">
    <property type="entry name" value="FAD-binding/transporter-associated domain-like"/>
    <property type="match status" value="1"/>
</dbReference>
<dbReference type="Pfam" id="PF01565">
    <property type="entry name" value="FAD_binding_4"/>
    <property type="match status" value="1"/>
</dbReference>
<evidence type="ECO:0000313" key="7">
    <source>
        <dbReference type="Proteomes" id="UP000696280"/>
    </source>
</evidence>
<dbReference type="EMBL" id="CAJVRL010000078">
    <property type="protein sequence ID" value="CAG8957366.1"/>
    <property type="molecule type" value="Genomic_DNA"/>
</dbReference>
<dbReference type="OrthoDB" id="415825at2759"/>
<dbReference type="PANTHER" id="PTHR42973:SF17">
    <property type="entry name" value="OXIDASE, PUTATIVE (AFU_ORTHOLOGUE AFUA_6G14340)-RELATED"/>
    <property type="match status" value="1"/>
</dbReference>
<accession>A0A9N9PRW7</accession>
<sequence>MGNTQSASTLETCLTSAVGGNADLVAFPSKPLYQLIDVRPYNRDIEVRPVAVTYPETTDQVSQIVKCATSEAGYAVQARGGGHSYGNYGLGGGQNSTIVVDLKNFQGFSMNENFEATIGGGTKLGDVTKRLLNSGNRAMAHGTCPDVGIGGHATMGGLGPTSRMWGTAMDHVIEYEVVLANSTIVKASATQYPEVFFALKGAGASFGIVTNFKVVTHPAPGQTVHYSYTFSARPFANLAQRFKDWQTMISDPNLSRKLASQVTLTELGMIISGTFFGSKPEFEALNIGSIFPDSSNQNVTVFDDFLGTVANWAEDLGVSLGGLSTPFYSKNLAFTKEDLIPSDTVDTFFQYLDNVDKGTLIWFAIFDLEGGAINGKNLVLPFCSYTLAPFVQETNILQDIPSNATAYGHRDALFYLQTYGVGIPSLSSTTRSFITGMDDIVLSGSQGKSLGSYPGYVDLQRPDAQQKYFGSNLPELERLKGILDPKDLFRNPQSIKPKI</sequence>
<keyword evidence="2" id="KW-0285">Flavoprotein</keyword>
<evidence type="ECO:0000259" key="5">
    <source>
        <dbReference type="PROSITE" id="PS51387"/>
    </source>
</evidence>